<reference evidence="7 8" key="1">
    <citation type="submission" date="2020-04" db="EMBL/GenBank/DDBJ databases">
        <title>Description of novel Gluconacetobacter.</title>
        <authorList>
            <person name="Sombolestani A."/>
        </authorList>
    </citation>
    <scope>NUCLEOTIDE SEQUENCE [LARGE SCALE GENOMIC DNA]</scope>
    <source>
        <strain evidence="7 8">LMG 22058</strain>
    </source>
</reference>
<proteinExistence type="inferred from homology"/>
<dbReference type="InterPro" id="IPR036390">
    <property type="entry name" value="WH_DNA-bd_sf"/>
</dbReference>
<organism evidence="7 8">
    <name type="scientific">Gluconacetobacter dulcium</name>
    <dbReference type="NCBI Taxonomy" id="2729096"/>
    <lineage>
        <taxon>Bacteria</taxon>
        <taxon>Pseudomonadati</taxon>
        <taxon>Pseudomonadota</taxon>
        <taxon>Alphaproteobacteria</taxon>
        <taxon>Acetobacterales</taxon>
        <taxon>Acetobacteraceae</taxon>
        <taxon>Gluconacetobacter</taxon>
    </lineage>
</organism>
<keyword evidence="2" id="KW-0805">Transcription regulation</keyword>
<protein>
    <submittedName>
        <fullName evidence="7">LysR family transcriptional regulator</fullName>
    </submittedName>
</protein>
<name>A0A7W4PHW6_9PROT</name>
<dbReference type="Pfam" id="PF03466">
    <property type="entry name" value="LysR_substrate"/>
    <property type="match status" value="1"/>
</dbReference>
<sequence length="340" mass="38210">MRRENGSRGFSPSARRDRVAGRRRRHPIPVEFKNLLHLRHFRLLETLQATQNMRVAAERMGVTPAAVSKACLELESIVGQQLFHRTPNGLVATPACLRILDSGRRINAELSSLDNDLKGEGIVLSGMIRIGFQAPILQRVAARTIARLKADHPNLTIIFDYGMREQLIHGLLANRYDLVLADLLSLEHRSRLMAKTLHHDHSVVASLTNVALPRAEAHDWAALLDRPWIIPSKGLAMRERFDHVLASNGLSLPRNRIEINSPIESLELFKLTGTLMFTTASAIDRLGPYCDARAEKTVIPRFEMKLGLIWAKDTRLSPAVIHMRDSIVSAAANIKDLYYR</sequence>
<accession>A0A7W4PHW6</accession>
<dbReference type="GO" id="GO:0005829">
    <property type="term" value="C:cytosol"/>
    <property type="evidence" value="ECO:0007669"/>
    <property type="project" value="TreeGrafter"/>
</dbReference>
<dbReference type="PROSITE" id="PS50931">
    <property type="entry name" value="HTH_LYSR"/>
    <property type="match status" value="1"/>
</dbReference>
<dbReference type="Gene3D" id="3.40.190.290">
    <property type="match status" value="1"/>
</dbReference>
<dbReference type="GO" id="GO:0003677">
    <property type="term" value="F:DNA binding"/>
    <property type="evidence" value="ECO:0007669"/>
    <property type="project" value="UniProtKB-KW"/>
</dbReference>
<dbReference type="AlphaFoldDB" id="A0A7W4PHW6"/>
<dbReference type="Gene3D" id="1.10.10.10">
    <property type="entry name" value="Winged helix-like DNA-binding domain superfamily/Winged helix DNA-binding domain"/>
    <property type="match status" value="1"/>
</dbReference>
<comment type="caution">
    <text evidence="7">The sequence shown here is derived from an EMBL/GenBank/DDBJ whole genome shotgun (WGS) entry which is preliminary data.</text>
</comment>
<dbReference type="SUPFAM" id="SSF53850">
    <property type="entry name" value="Periplasmic binding protein-like II"/>
    <property type="match status" value="1"/>
</dbReference>
<evidence type="ECO:0000256" key="3">
    <source>
        <dbReference type="ARBA" id="ARBA00023125"/>
    </source>
</evidence>
<gene>
    <name evidence="7" type="ORF">HLH44_05365</name>
</gene>
<dbReference type="PANTHER" id="PTHR30419">
    <property type="entry name" value="HTH-TYPE TRANSCRIPTIONAL REGULATOR YBHD"/>
    <property type="match status" value="1"/>
</dbReference>
<dbReference type="Pfam" id="PF00126">
    <property type="entry name" value="HTH_1"/>
    <property type="match status" value="1"/>
</dbReference>
<dbReference type="SUPFAM" id="SSF46785">
    <property type="entry name" value="Winged helix' DNA-binding domain"/>
    <property type="match status" value="1"/>
</dbReference>
<comment type="similarity">
    <text evidence="1">Belongs to the LysR transcriptional regulatory family.</text>
</comment>
<evidence type="ECO:0000256" key="4">
    <source>
        <dbReference type="ARBA" id="ARBA00023163"/>
    </source>
</evidence>
<feature type="region of interest" description="Disordered" evidence="5">
    <location>
        <begin position="1"/>
        <end position="22"/>
    </location>
</feature>
<dbReference type="InterPro" id="IPR005119">
    <property type="entry name" value="LysR_subst-bd"/>
</dbReference>
<evidence type="ECO:0000256" key="5">
    <source>
        <dbReference type="SAM" id="MobiDB-lite"/>
    </source>
</evidence>
<evidence type="ECO:0000313" key="7">
    <source>
        <dbReference type="EMBL" id="MBB2196899.1"/>
    </source>
</evidence>
<dbReference type="InterPro" id="IPR036388">
    <property type="entry name" value="WH-like_DNA-bd_sf"/>
</dbReference>
<dbReference type="InterPro" id="IPR050950">
    <property type="entry name" value="HTH-type_LysR_regulators"/>
</dbReference>
<evidence type="ECO:0000256" key="1">
    <source>
        <dbReference type="ARBA" id="ARBA00009437"/>
    </source>
</evidence>
<dbReference type="PANTHER" id="PTHR30419:SF8">
    <property type="entry name" value="NITROGEN ASSIMILATION TRANSCRIPTIONAL ACTIVATOR-RELATED"/>
    <property type="match status" value="1"/>
</dbReference>
<dbReference type="Proteomes" id="UP000530320">
    <property type="component" value="Unassembled WGS sequence"/>
</dbReference>
<feature type="domain" description="HTH lysR-type" evidence="6">
    <location>
        <begin position="36"/>
        <end position="93"/>
    </location>
</feature>
<keyword evidence="4" id="KW-0804">Transcription</keyword>
<evidence type="ECO:0000259" key="6">
    <source>
        <dbReference type="PROSITE" id="PS50931"/>
    </source>
</evidence>
<dbReference type="GO" id="GO:0003700">
    <property type="term" value="F:DNA-binding transcription factor activity"/>
    <property type="evidence" value="ECO:0007669"/>
    <property type="project" value="InterPro"/>
</dbReference>
<dbReference type="InterPro" id="IPR000847">
    <property type="entry name" value="LysR_HTH_N"/>
</dbReference>
<keyword evidence="3" id="KW-0238">DNA-binding</keyword>
<evidence type="ECO:0000313" key="8">
    <source>
        <dbReference type="Proteomes" id="UP000530320"/>
    </source>
</evidence>
<dbReference type="EMBL" id="JABEQP010000002">
    <property type="protein sequence ID" value="MBB2196899.1"/>
    <property type="molecule type" value="Genomic_DNA"/>
</dbReference>
<evidence type="ECO:0000256" key="2">
    <source>
        <dbReference type="ARBA" id="ARBA00023015"/>
    </source>
</evidence>
<dbReference type="RefSeq" id="WP_183008374.1">
    <property type="nucleotide sequence ID" value="NZ_JABEQP010000002.1"/>
</dbReference>